<accession>A0AA38IIF1</accession>
<keyword evidence="2" id="KW-1185">Reference proteome</keyword>
<dbReference type="EMBL" id="JALNTZ010000004">
    <property type="protein sequence ID" value="KAJ3655876.1"/>
    <property type="molecule type" value="Genomic_DNA"/>
</dbReference>
<dbReference type="Proteomes" id="UP001168821">
    <property type="component" value="Unassembled WGS sequence"/>
</dbReference>
<protein>
    <submittedName>
        <fullName evidence="1">Uncharacterized protein</fullName>
    </submittedName>
</protein>
<comment type="caution">
    <text evidence="1">The sequence shown here is derived from an EMBL/GenBank/DDBJ whole genome shotgun (WGS) entry which is preliminary data.</text>
</comment>
<evidence type="ECO:0000313" key="1">
    <source>
        <dbReference type="EMBL" id="KAJ3655876.1"/>
    </source>
</evidence>
<evidence type="ECO:0000313" key="2">
    <source>
        <dbReference type="Proteomes" id="UP001168821"/>
    </source>
</evidence>
<gene>
    <name evidence="1" type="ORF">Zmor_014985</name>
</gene>
<reference evidence="1" key="1">
    <citation type="journal article" date="2023" name="G3 (Bethesda)">
        <title>Whole genome assemblies of Zophobas morio and Tenebrio molitor.</title>
        <authorList>
            <person name="Kaur S."/>
            <person name="Stinson S.A."/>
            <person name="diCenzo G.C."/>
        </authorList>
    </citation>
    <scope>NUCLEOTIDE SEQUENCE</scope>
    <source>
        <strain evidence="1">QUZm001</strain>
    </source>
</reference>
<proteinExistence type="predicted"/>
<sequence length="113" mass="13114">MAKRTARMPFWGPEPAITPSVALSNELVKQYTRRHHEQIWTTLSSCRQSRACIAAPDRKLTKFYLSFSRDKLRKLVGRIPYETLPVQQTSTQSVVDAMKKRKQLSTFFVSVQR</sequence>
<organism evidence="1 2">
    <name type="scientific">Zophobas morio</name>
    <dbReference type="NCBI Taxonomy" id="2755281"/>
    <lineage>
        <taxon>Eukaryota</taxon>
        <taxon>Metazoa</taxon>
        <taxon>Ecdysozoa</taxon>
        <taxon>Arthropoda</taxon>
        <taxon>Hexapoda</taxon>
        <taxon>Insecta</taxon>
        <taxon>Pterygota</taxon>
        <taxon>Neoptera</taxon>
        <taxon>Endopterygota</taxon>
        <taxon>Coleoptera</taxon>
        <taxon>Polyphaga</taxon>
        <taxon>Cucujiformia</taxon>
        <taxon>Tenebrionidae</taxon>
        <taxon>Zophobas</taxon>
    </lineage>
</organism>
<dbReference type="AlphaFoldDB" id="A0AA38IIF1"/>
<name>A0AA38IIF1_9CUCU</name>